<dbReference type="CDD" id="cd00586">
    <property type="entry name" value="4HBT"/>
    <property type="match status" value="1"/>
</dbReference>
<keyword evidence="2" id="KW-0378">Hydrolase</keyword>
<evidence type="ECO:0000313" key="3">
    <source>
        <dbReference type="EMBL" id="PPQ36648.1"/>
    </source>
</evidence>
<dbReference type="InterPro" id="IPR029069">
    <property type="entry name" value="HotDog_dom_sf"/>
</dbReference>
<dbReference type="Pfam" id="PF13279">
    <property type="entry name" value="4HBT_2"/>
    <property type="match status" value="1"/>
</dbReference>
<accession>A0A2S6NLX1</accession>
<name>A0A2S6NLX1_RHOGL</name>
<dbReference type="EMBL" id="NHRY01000055">
    <property type="protein sequence ID" value="PPQ36648.1"/>
    <property type="molecule type" value="Genomic_DNA"/>
</dbReference>
<dbReference type="Proteomes" id="UP000239724">
    <property type="component" value="Unassembled WGS sequence"/>
</dbReference>
<dbReference type="SUPFAM" id="SSF54637">
    <property type="entry name" value="Thioesterase/thiol ester dehydrase-isomerase"/>
    <property type="match status" value="1"/>
</dbReference>
<dbReference type="PANTHER" id="PTHR31793:SF27">
    <property type="entry name" value="NOVEL THIOESTERASE SUPERFAMILY DOMAIN AND SAPOSIN A-TYPE DOMAIN CONTAINING PROTEIN (0610012H03RIK)"/>
    <property type="match status" value="1"/>
</dbReference>
<evidence type="ECO:0000256" key="2">
    <source>
        <dbReference type="ARBA" id="ARBA00022801"/>
    </source>
</evidence>
<gene>
    <name evidence="3" type="ORF">CCS01_04605</name>
</gene>
<dbReference type="RefSeq" id="WP_104517673.1">
    <property type="nucleotide sequence ID" value="NZ_NHRY01000055.1"/>
</dbReference>
<reference evidence="3 4" key="1">
    <citation type="journal article" date="2018" name="Arch. Microbiol.">
        <title>New insights into the metabolic potential of the phototrophic purple bacterium Rhodopila globiformis DSM 161(T) from its draft genome sequence and evidence for a vanadium-dependent nitrogenase.</title>
        <authorList>
            <person name="Imhoff J.F."/>
            <person name="Rahn T."/>
            <person name="Kunzel S."/>
            <person name="Neulinger S.C."/>
        </authorList>
    </citation>
    <scope>NUCLEOTIDE SEQUENCE [LARGE SCALE GENOMIC DNA]</scope>
    <source>
        <strain evidence="3 4">DSM 161</strain>
    </source>
</reference>
<dbReference type="OrthoDB" id="9799036at2"/>
<dbReference type="InterPro" id="IPR050563">
    <property type="entry name" value="4-hydroxybenzoyl-CoA_TE"/>
</dbReference>
<keyword evidence="4" id="KW-1185">Reference proteome</keyword>
<dbReference type="Gene3D" id="3.10.129.10">
    <property type="entry name" value="Hotdog Thioesterase"/>
    <property type="match status" value="1"/>
</dbReference>
<evidence type="ECO:0000256" key="1">
    <source>
        <dbReference type="ARBA" id="ARBA00005953"/>
    </source>
</evidence>
<protein>
    <submittedName>
        <fullName evidence="3">Thioesterase</fullName>
    </submittedName>
</protein>
<dbReference type="GO" id="GO:0047617">
    <property type="term" value="F:fatty acyl-CoA hydrolase activity"/>
    <property type="evidence" value="ECO:0007669"/>
    <property type="project" value="TreeGrafter"/>
</dbReference>
<comment type="similarity">
    <text evidence="1">Belongs to the 4-hydroxybenzoyl-CoA thioesterase family.</text>
</comment>
<dbReference type="PANTHER" id="PTHR31793">
    <property type="entry name" value="4-HYDROXYBENZOYL-COA THIOESTERASE FAMILY MEMBER"/>
    <property type="match status" value="1"/>
</dbReference>
<proteinExistence type="inferred from homology"/>
<dbReference type="AlphaFoldDB" id="A0A2S6NLX1"/>
<comment type="caution">
    <text evidence="3">The sequence shown here is derived from an EMBL/GenBank/DDBJ whole genome shotgun (WGS) entry which is preliminary data.</text>
</comment>
<sequence length="152" mass="17216">MTRHPPGKRADYRWFHTITTRWMDNDVFAHVNNVNYFSYFDTAVTLYEMTEQVVGLLEGPVHCVVAEVACRYHASLAFPDVVHVGIRVASIGRSSVRYEIGVFRNDEDVASAEGHFVHVFVERGAQKPVRIPDDARAKLERIAATGDLLKDQ</sequence>
<organism evidence="3 4">
    <name type="scientific">Rhodopila globiformis</name>
    <name type="common">Rhodopseudomonas globiformis</name>
    <dbReference type="NCBI Taxonomy" id="1071"/>
    <lineage>
        <taxon>Bacteria</taxon>
        <taxon>Pseudomonadati</taxon>
        <taxon>Pseudomonadota</taxon>
        <taxon>Alphaproteobacteria</taxon>
        <taxon>Acetobacterales</taxon>
        <taxon>Acetobacteraceae</taxon>
        <taxon>Rhodopila</taxon>
    </lineage>
</organism>
<evidence type="ECO:0000313" key="4">
    <source>
        <dbReference type="Proteomes" id="UP000239724"/>
    </source>
</evidence>